<dbReference type="GO" id="GO:0006098">
    <property type="term" value="P:pentose-phosphate shunt"/>
    <property type="evidence" value="ECO:0007669"/>
    <property type="project" value="InterPro"/>
</dbReference>
<dbReference type="Gene3D" id="3.40.50.720">
    <property type="entry name" value="NAD(P)-binding Rossmann-like Domain"/>
    <property type="match status" value="1"/>
</dbReference>
<accession>A0A9W6NZJ5</accession>
<keyword evidence="2" id="KW-0560">Oxidoreductase</keyword>
<keyword evidence="6" id="KW-1185">Reference proteome</keyword>
<evidence type="ECO:0000313" key="5">
    <source>
        <dbReference type="EMBL" id="GLL14936.1"/>
    </source>
</evidence>
<comment type="caution">
    <text evidence="5">The sequence shown here is derived from an EMBL/GenBank/DDBJ whole genome shotgun (WGS) entry which is preliminary data.</text>
</comment>
<dbReference type="Gene3D" id="1.10.1040.10">
    <property type="entry name" value="N-(1-d-carboxylethyl)-l-norvaline Dehydrogenase, domain 2"/>
    <property type="match status" value="1"/>
</dbReference>
<dbReference type="InterPro" id="IPR006183">
    <property type="entry name" value="Pgluconate_DH"/>
</dbReference>
<dbReference type="SMART" id="SM01350">
    <property type="entry name" value="6PGD"/>
    <property type="match status" value="1"/>
</dbReference>
<evidence type="ECO:0000256" key="1">
    <source>
        <dbReference type="ARBA" id="ARBA00008419"/>
    </source>
</evidence>
<comment type="similarity">
    <text evidence="1">Belongs to the 6-phosphogluconate dehydrogenase family.</text>
</comment>
<keyword evidence="3" id="KW-0311">Gluconate utilization</keyword>
<dbReference type="InterPro" id="IPR006114">
    <property type="entry name" value="6PGDH_C"/>
</dbReference>
<dbReference type="InterPro" id="IPR004849">
    <property type="entry name" value="6DGDH_YqeC"/>
</dbReference>
<dbReference type="InterPro" id="IPR036291">
    <property type="entry name" value="NAD(P)-bd_dom_sf"/>
</dbReference>
<dbReference type="Proteomes" id="UP001143463">
    <property type="component" value="Unassembled WGS sequence"/>
</dbReference>
<dbReference type="EMBL" id="BSFQ01000039">
    <property type="protein sequence ID" value="GLL14936.1"/>
    <property type="molecule type" value="Genomic_DNA"/>
</dbReference>
<dbReference type="InterPro" id="IPR008927">
    <property type="entry name" value="6-PGluconate_DH-like_C_sf"/>
</dbReference>
<dbReference type="InterPro" id="IPR002204">
    <property type="entry name" value="3-OH-isobutyrate_DH-rel_CS"/>
</dbReference>
<reference evidence="5" key="2">
    <citation type="submission" date="2023-01" db="EMBL/GenBank/DDBJ databases">
        <authorList>
            <person name="Sun Q."/>
            <person name="Evtushenko L."/>
        </authorList>
    </citation>
    <scope>NUCLEOTIDE SEQUENCE</scope>
    <source>
        <strain evidence="5">VKM Ac-1069</strain>
    </source>
</reference>
<dbReference type="GO" id="GO:0004616">
    <property type="term" value="F:phosphogluconate dehydrogenase (decarboxylating) activity"/>
    <property type="evidence" value="ECO:0007669"/>
    <property type="project" value="InterPro"/>
</dbReference>
<evidence type="ECO:0000256" key="3">
    <source>
        <dbReference type="ARBA" id="ARBA00023064"/>
    </source>
</evidence>
<dbReference type="InterPro" id="IPR006115">
    <property type="entry name" value="6PGDH_NADP-bd"/>
</dbReference>
<dbReference type="PROSITE" id="PS00895">
    <property type="entry name" value="3_HYDROXYISOBUT_DH"/>
    <property type="match status" value="1"/>
</dbReference>
<dbReference type="RefSeq" id="WP_037051641.1">
    <property type="nucleotide sequence ID" value="NZ_BAAAUZ010000012.1"/>
</dbReference>
<dbReference type="Pfam" id="PF03446">
    <property type="entry name" value="NAD_binding_2"/>
    <property type="match status" value="1"/>
</dbReference>
<dbReference type="SUPFAM" id="SSF48179">
    <property type="entry name" value="6-phosphogluconate dehydrogenase C-terminal domain-like"/>
    <property type="match status" value="1"/>
</dbReference>
<protein>
    <submittedName>
        <fullName evidence="5">6-phosphogluconate dehydrogenase</fullName>
    </submittedName>
</protein>
<dbReference type="Pfam" id="PF00393">
    <property type="entry name" value="6PGD"/>
    <property type="match status" value="2"/>
</dbReference>
<name>A0A9W6NZJ5_9PSEU</name>
<organism evidence="5 6">
    <name type="scientific">Pseudonocardia halophobica</name>
    <dbReference type="NCBI Taxonomy" id="29401"/>
    <lineage>
        <taxon>Bacteria</taxon>
        <taxon>Bacillati</taxon>
        <taxon>Actinomycetota</taxon>
        <taxon>Actinomycetes</taxon>
        <taxon>Pseudonocardiales</taxon>
        <taxon>Pseudonocardiaceae</taxon>
        <taxon>Pseudonocardia</taxon>
    </lineage>
</organism>
<gene>
    <name evidence="5" type="ORF">GCM10017577_60850</name>
</gene>
<sequence length="341" mass="35442">MQIAMIGLGRMGANMVRRLLRAGHECHVYDVSPDAVAALVAEGARGAGSLEELVGGLDAPRSVWLMLPAAITGDTVTALLGALDAGDAIVDGGNSSYRDDIDRAEQAAAGGIDYVDCGTSGGVWGLDRGYCLMIGGPDRAVSRLRPVFSSLAPGVATAPRTPGRSGDPSPAEQGWLHCGPPGAGHFVKMVHNGIEYALMAAYAEGLNVIRNAGAGVRPPEADAETAPLRDPKYYPYDGIDLAEVAEVWRRGSVVGSWLLDLTAEALQADPGLDQFAGRVSDSGEGRWTSIAAIEEGVSAPLLTAALYSRFASRGSELFADKVESAQRLEFGGHVEKTGGPA</sequence>
<evidence type="ECO:0000313" key="6">
    <source>
        <dbReference type="Proteomes" id="UP001143463"/>
    </source>
</evidence>
<proteinExistence type="inferred from homology"/>
<evidence type="ECO:0000256" key="2">
    <source>
        <dbReference type="ARBA" id="ARBA00023002"/>
    </source>
</evidence>
<feature type="domain" description="6-phosphogluconate dehydrogenase C-terminal" evidence="4">
    <location>
        <begin position="184"/>
        <end position="340"/>
    </location>
</feature>
<dbReference type="AlphaFoldDB" id="A0A9W6NZJ5"/>
<dbReference type="GO" id="GO:0019521">
    <property type="term" value="P:D-gluconate metabolic process"/>
    <property type="evidence" value="ECO:0007669"/>
    <property type="project" value="UniProtKB-KW"/>
</dbReference>
<dbReference type="InterPro" id="IPR013328">
    <property type="entry name" value="6PGD_dom2"/>
</dbReference>
<dbReference type="PANTHER" id="PTHR11811">
    <property type="entry name" value="6-PHOSPHOGLUCONATE DEHYDROGENASE"/>
    <property type="match status" value="1"/>
</dbReference>
<reference evidence="5" key="1">
    <citation type="journal article" date="2014" name="Int. J. Syst. Evol. Microbiol.">
        <title>Complete genome sequence of Corynebacterium casei LMG S-19264T (=DSM 44701T), isolated from a smear-ripened cheese.</title>
        <authorList>
            <consortium name="US DOE Joint Genome Institute (JGI-PGF)"/>
            <person name="Walter F."/>
            <person name="Albersmeier A."/>
            <person name="Kalinowski J."/>
            <person name="Ruckert C."/>
        </authorList>
    </citation>
    <scope>NUCLEOTIDE SEQUENCE</scope>
    <source>
        <strain evidence="5">VKM Ac-1069</strain>
    </source>
</reference>
<evidence type="ECO:0000259" key="4">
    <source>
        <dbReference type="SMART" id="SM01350"/>
    </source>
</evidence>
<dbReference type="NCBIfam" id="NF007161">
    <property type="entry name" value="PRK09599.1"/>
    <property type="match status" value="1"/>
</dbReference>
<dbReference type="NCBIfam" id="TIGR00872">
    <property type="entry name" value="gnd_rel"/>
    <property type="match status" value="1"/>
</dbReference>
<dbReference type="SUPFAM" id="SSF51735">
    <property type="entry name" value="NAD(P)-binding Rossmann-fold domains"/>
    <property type="match status" value="1"/>
</dbReference>
<dbReference type="GO" id="GO:0050661">
    <property type="term" value="F:NADP binding"/>
    <property type="evidence" value="ECO:0007669"/>
    <property type="project" value="InterPro"/>
</dbReference>
<dbReference type="GO" id="GO:0016054">
    <property type="term" value="P:organic acid catabolic process"/>
    <property type="evidence" value="ECO:0007669"/>
    <property type="project" value="UniProtKB-ARBA"/>
</dbReference>